<protein>
    <submittedName>
        <fullName evidence="2">Uncharacterized protein</fullName>
    </submittedName>
</protein>
<accession>A0A165L091</accession>
<gene>
    <name evidence="2" type="ORF">DAEQUDRAFT_733425</name>
</gene>
<evidence type="ECO:0000313" key="3">
    <source>
        <dbReference type="Proteomes" id="UP000076727"/>
    </source>
</evidence>
<feature type="compositionally biased region" description="Low complexity" evidence="1">
    <location>
        <begin position="25"/>
        <end position="40"/>
    </location>
</feature>
<dbReference type="AlphaFoldDB" id="A0A165L091"/>
<keyword evidence="3" id="KW-1185">Reference proteome</keyword>
<sequence>MPDPALATRSDNADERRAGPGGVQLSSRPLPLDAPSSLPPVHQQHLPLRLRRKPRAMAAGHRDPCSGWDADESRASSAAPTAMVIQASDDERPHPDTPCEQQPSPPTPEPSTTPAFHPPMLYAPPAKETAPLGTSGVHPPMLPADVAREMEARKAQLRAAALTEENALTRRRSGARLRRYNPDYLLAARWWRTRDRLTAPASTRHAQSPPFVSRHARGASPVPAPAPHWKHDRASASIPGLEAWDTENAPHTADCPHCAPLSTTPSPSLGAHIPRFDTPAAPPLPGPLADWDAVHAHFAHHRASLAHLHRAAADAERAMLGCWALVEELLRQRAQGVETAPCAG</sequence>
<dbReference type="EMBL" id="KV429155">
    <property type="protein sequence ID" value="KZT63826.1"/>
    <property type="molecule type" value="Genomic_DNA"/>
</dbReference>
<feature type="region of interest" description="Disordered" evidence="1">
    <location>
        <begin position="201"/>
        <end position="231"/>
    </location>
</feature>
<evidence type="ECO:0000313" key="2">
    <source>
        <dbReference type="EMBL" id="KZT63826.1"/>
    </source>
</evidence>
<name>A0A165L091_9APHY</name>
<reference evidence="2 3" key="1">
    <citation type="journal article" date="2016" name="Mol. Biol. Evol.">
        <title>Comparative Genomics of Early-Diverging Mushroom-Forming Fungi Provides Insights into the Origins of Lignocellulose Decay Capabilities.</title>
        <authorList>
            <person name="Nagy L.G."/>
            <person name="Riley R."/>
            <person name="Tritt A."/>
            <person name="Adam C."/>
            <person name="Daum C."/>
            <person name="Floudas D."/>
            <person name="Sun H."/>
            <person name="Yadav J.S."/>
            <person name="Pangilinan J."/>
            <person name="Larsson K.H."/>
            <person name="Matsuura K."/>
            <person name="Barry K."/>
            <person name="Labutti K."/>
            <person name="Kuo R."/>
            <person name="Ohm R.A."/>
            <person name="Bhattacharya S.S."/>
            <person name="Shirouzu T."/>
            <person name="Yoshinaga Y."/>
            <person name="Martin F.M."/>
            <person name="Grigoriev I.V."/>
            <person name="Hibbett D.S."/>
        </authorList>
    </citation>
    <scope>NUCLEOTIDE SEQUENCE [LARGE SCALE GENOMIC DNA]</scope>
    <source>
        <strain evidence="2 3">L-15889</strain>
    </source>
</reference>
<proteinExistence type="predicted"/>
<dbReference type="Proteomes" id="UP000076727">
    <property type="component" value="Unassembled WGS sequence"/>
</dbReference>
<feature type="region of interest" description="Disordered" evidence="1">
    <location>
        <begin position="1"/>
        <end position="131"/>
    </location>
</feature>
<evidence type="ECO:0000256" key="1">
    <source>
        <dbReference type="SAM" id="MobiDB-lite"/>
    </source>
</evidence>
<organism evidence="2 3">
    <name type="scientific">Daedalea quercina L-15889</name>
    <dbReference type="NCBI Taxonomy" id="1314783"/>
    <lineage>
        <taxon>Eukaryota</taxon>
        <taxon>Fungi</taxon>
        <taxon>Dikarya</taxon>
        <taxon>Basidiomycota</taxon>
        <taxon>Agaricomycotina</taxon>
        <taxon>Agaricomycetes</taxon>
        <taxon>Polyporales</taxon>
        <taxon>Fomitopsis</taxon>
    </lineage>
</organism>